<evidence type="ECO:0000313" key="2">
    <source>
        <dbReference type="Proteomes" id="UP000073601"/>
    </source>
</evidence>
<evidence type="ECO:0000313" key="1">
    <source>
        <dbReference type="EMBL" id="CZF86182.1"/>
    </source>
</evidence>
<proteinExistence type="predicted"/>
<protein>
    <submittedName>
        <fullName evidence="1">Uncharacterized protein</fullName>
    </submittedName>
</protein>
<keyword evidence="2" id="KW-1185">Reference proteome</keyword>
<name>A0A128FHA3_9GAMM</name>
<sequence length="161" mass="18060">MRAFNLLVLTGLLEVFEEMEGDSDTPEENFHRFLRHGLDVNDIQDIYTIWAAIKSGEALTVDELELYKQSSVACSRWIGALEVIRMLMETRAQRSSLPSQTGSGNNGEMGFAKGLVALHKVLAPHGFVLAKIEGKTVADFIHLKSQRHLLLRIEPLNTERV</sequence>
<dbReference type="AlphaFoldDB" id="A0A128FHA3"/>
<reference evidence="2" key="1">
    <citation type="submission" date="2016-02" db="EMBL/GenBank/DDBJ databases">
        <authorList>
            <person name="Rodrigo-Torres Lidia"/>
            <person name="Arahal R.David."/>
        </authorList>
    </citation>
    <scope>NUCLEOTIDE SEQUENCE [LARGE SCALE GENOMIC DNA]</scope>
    <source>
        <strain evidence="2">CECT 8713</strain>
    </source>
</reference>
<organism evidence="1 2">
    <name type="scientific">Grimontia marina</name>
    <dbReference type="NCBI Taxonomy" id="646534"/>
    <lineage>
        <taxon>Bacteria</taxon>
        <taxon>Pseudomonadati</taxon>
        <taxon>Pseudomonadota</taxon>
        <taxon>Gammaproteobacteria</taxon>
        <taxon>Vibrionales</taxon>
        <taxon>Vibrionaceae</taxon>
        <taxon>Grimontia</taxon>
    </lineage>
</organism>
<gene>
    <name evidence="1" type="ORF">GMA8713_04215</name>
</gene>
<dbReference type="RefSeq" id="WP_062713894.1">
    <property type="nucleotide sequence ID" value="NZ_CAWRCI010000055.1"/>
</dbReference>
<dbReference type="EMBL" id="FIZY01000055">
    <property type="protein sequence ID" value="CZF86182.1"/>
    <property type="molecule type" value="Genomic_DNA"/>
</dbReference>
<accession>A0A128FHA3</accession>
<dbReference type="Proteomes" id="UP000073601">
    <property type="component" value="Unassembled WGS sequence"/>
</dbReference>